<dbReference type="Proteomes" id="UP001331561">
    <property type="component" value="Unassembled WGS sequence"/>
</dbReference>
<gene>
    <name evidence="6" type="ORF">VVD49_16760</name>
</gene>
<evidence type="ECO:0000259" key="5">
    <source>
        <dbReference type="Pfam" id="PF17763"/>
    </source>
</evidence>
<keyword evidence="7" id="KW-1185">Reference proteome</keyword>
<protein>
    <submittedName>
        <fullName evidence="6">Asparaginase</fullName>
    </submittedName>
</protein>
<dbReference type="InterPro" id="IPR036152">
    <property type="entry name" value="Asp/glu_Ase-like_sf"/>
</dbReference>
<evidence type="ECO:0000256" key="1">
    <source>
        <dbReference type="ARBA" id="ARBA00010518"/>
    </source>
</evidence>
<evidence type="ECO:0000313" key="7">
    <source>
        <dbReference type="Proteomes" id="UP001331561"/>
    </source>
</evidence>
<evidence type="ECO:0000259" key="4">
    <source>
        <dbReference type="Pfam" id="PF00710"/>
    </source>
</evidence>
<dbReference type="PROSITE" id="PS51732">
    <property type="entry name" value="ASN_GLN_ASE_3"/>
    <property type="match status" value="1"/>
</dbReference>
<dbReference type="PIRSF" id="PIRSF500176">
    <property type="entry name" value="L_ASNase"/>
    <property type="match status" value="1"/>
</dbReference>
<dbReference type="PRINTS" id="PR00139">
    <property type="entry name" value="ASNGLNASE"/>
</dbReference>
<dbReference type="SMART" id="SM00870">
    <property type="entry name" value="Asparaginase"/>
    <property type="match status" value="1"/>
</dbReference>
<dbReference type="InterPro" id="IPR020827">
    <property type="entry name" value="Asparaginase/glutaminase_AS1"/>
</dbReference>
<feature type="domain" description="Asparaginase/glutaminase C-terminal" evidence="5">
    <location>
        <begin position="218"/>
        <end position="329"/>
    </location>
</feature>
<feature type="active site" evidence="2">
    <location>
        <position position="12"/>
    </location>
</feature>
<dbReference type="SUPFAM" id="SSF53774">
    <property type="entry name" value="Glutaminase/Asparaginase"/>
    <property type="match status" value="1"/>
</dbReference>
<dbReference type="PANTHER" id="PTHR11707">
    <property type="entry name" value="L-ASPARAGINASE"/>
    <property type="match status" value="1"/>
</dbReference>
<evidence type="ECO:0000256" key="2">
    <source>
        <dbReference type="PROSITE-ProRule" id="PRU10099"/>
    </source>
</evidence>
<dbReference type="InterPro" id="IPR040919">
    <property type="entry name" value="Asparaginase_C"/>
</dbReference>
<dbReference type="EMBL" id="JAYXHS010000003">
    <property type="protein sequence ID" value="MEC5387383.1"/>
    <property type="molecule type" value="Genomic_DNA"/>
</dbReference>
<evidence type="ECO:0000313" key="6">
    <source>
        <dbReference type="EMBL" id="MEC5387383.1"/>
    </source>
</evidence>
<accession>A0ABU6K6F9</accession>
<dbReference type="InterPro" id="IPR027474">
    <property type="entry name" value="L-asparaginase_N"/>
</dbReference>
<dbReference type="Pfam" id="PF17763">
    <property type="entry name" value="Asparaginase_C"/>
    <property type="match status" value="1"/>
</dbReference>
<dbReference type="PANTHER" id="PTHR11707:SF28">
    <property type="entry name" value="60 KDA LYSOPHOSPHOLIPASE"/>
    <property type="match status" value="1"/>
</dbReference>
<dbReference type="Gene3D" id="3.40.50.40">
    <property type="match status" value="1"/>
</dbReference>
<evidence type="ECO:0000256" key="3">
    <source>
        <dbReference type="PROSITE-ProRule" id="PRU10100"/>
    </source>
</evidence>
<dbReference type="InterPro" id="IPR037152">
    <property type="entry name" value="L-asparaginase_N_sf"/>
</dbReference>
<dbReference type="SFLD" id="SFLDS00057">
    <property type="entry name" value="Glutaminase/Asparaginase"/>
    <property type="match status" value="1"/>
</dbReference>
<dbReference type="InterPro" id="IPR006034">
    <property type="entry name" value="Asparaginase/glutaminase-like"/>
</dbReference>
<dbReference type="PROSITE" id="PS00917">
    <property type="entry name" value="ASN_GLN_ASE_2"/>
    <property type="match status" value="1"/>
</dbReference>
<dbReference type="PROSITE" id="PS51257">
    <property type="entry name" value="PROKAR_LIPOPROTEIN"/>
    <property type="match status" value="1"/>
</dbReference>
<dbReference type="InterPro" id="IPR027475">
    <property type="entry name" value="Asparaginase/glutaminase_AS2"/>
</dbReference>
<comment type="caution">
    <text evidence="6">The sequence shown here is derived from an EMBL/GenBank/DDBJ whole genome shotgun (WGS) entry which is preliminary data.</text>
</comment>
<comment type="similarity">
    <text evidence="1">Belongs to the asparaginase 1 family.</text>
</comment>
<feature type="active site" evidence="3">
    <location>
        <position position="84"/>
    </location>
</feature>
<proteinExistence type="inferred from homology"/>
<dbReference type="RefSeq" id="WP_327600352.1">
    <property type="nucleotide sequence ID" value="NZ_JAYXHS010000003.1"/>
</dbReference>
<sequence length="342" mass="34869">MKRILLLYTGGTIGCEGQPLAPMTAERFSSTLAGQGLLPGGCELRALPQPLDSADMQPTDWLDIASALLAAWSDFDGFVVLHGTDTLAFSAAALSYLLPGLDKPVVLTGSQHPLLAAMSDAPRNLADAIAVASTPGLYEVCVCFAGQILRGNRCVKRSAAELDAFASPNWPLLGAVSEGGVVLNAQALLAAHSAPFDAEDAGAGFVAMREAMAPVWGVHLHPGFPSGLMNAALALPDAPSGWVLACYGSGNAPQQPDFLAALQAAHAQGVVLVAVTQTGHGSVSLSSYVTGAGLSAAGVVAGRDMTLPAALVKLQLLLARGFSPAETAARMLEPVAGELSPV</sequence>
<dbReference type="CDD" id="cd08963">
    <property type="entry name" value="L-asparaginase_I"/>
    <property type="match status" value="1"/>
</dbReference>
<dbReference type="PROSITE" id="PS00144">
    <property type="entry name" value="ASN_GLN_ASE_1"/>
    <property type="match status" value="1"/>
</dbReference>
<dbReference type="InterPro" id="IPR041725">
    <property type="entry name" value="L-asparaginase_I"/>
</dbReference>
<organism evidence="6 7">
    <name type="scientific">Uliginosibacterium silvisoli</name>
    <dbReference type="NCBI Taxonomy" id="3114758"/>
    <lineage>
        <taxon>Bacteria</taxon>
        <taxon>Pseudomonadati</taxon>
        <taxon>Pseudomonadota</taxon>
        <taxon>Betaproteobacteria</taxon>
        <taxon>Rhodocyclales</taxon>
        <taxon>Zoogloeaceae</taxon>
        <taxon>Uliginosibacterium</taxon>
    </lineage>
</organism>
<name>A0ABU6K6F9_9RHOO</name>
<dbReference type="InterPro" id="IPR027473">
    <property type="entry name" value="L-asparaginase_C"/>
</dbReference>
<reference evidence="6 7" key="1">
    <citation type="submission" date="2024-01" db="EMBL/GenBank/DDBJ databases">
        <title>Uliginosibacterium soil sp. nov.</title>
        <authorList>
            <person name="Lv Y."/>
        </authorList>
    </citation>
    <scope>NUCLEOTIDE SEQUENCE [LARGE SCALE GENOMIC DNA]</scope>
    <source>
        <strain evidence="6 7">H3</strain>
    </source>
</reference>
<dbReference type="PIRSF" id="PIRSF001220">
    <property type="entry name" value="L-ASNase_gatD"/>
    <property type="match status" value="1"/>
</dbReference>
<dbReference type="Gene3D" id="3.40.50.1170">
    <property type="entry name" value="L-asparaginase, N-terminal domain"/>
    <property type="match status" value="1"/>
</dbReference>
<feature type="domain" description="L-asparaginase N-terminal" evidence="4">
    <location>
        <begin position="3"/>
        <end position="186"/>
    </location>
</feature>
<dbReference type="Pfam" id="PF00710">
    <property type="entry name" value="Asparaginase"/>
    <property type="match status" value="1"/>
</dbReference>